<feature type="domain" description="TIR" evidence="2">
    <location>
        <begin position="14"/>
        <end position="159"/>
    </location>
</feature>
<keyword evidence="4" id="KW-1185">Reference proteome</keyword>
<dbReference type="OrthoDB" id="1431171at2759"/>
<evidence type="ECO:0000313" key="4">
    <source>
        <dbReference type="Proteomes" id="UP000242715"/>
    </source>
</evidence>
<accession>A0A2Z6PCQ0</accession>
<dbReference type="Proteomes" id="UP000242715">
    <property type="component" value="Unassembled WGS sequence"/>
</dbReference>
<evidence type="ECO:0000259" key="2">
    <source>
        <dbReference type="PROSITE" id="PS50104"/>
    </source>
</evidence>
<dbReference type="SMART" id="SM00255">
    <property type="entry name" value="TIR"/>
    <property type="match status" value="1"/>
</dbReference>
<dbReference type="AlphaFoldDB" id="A0A2Z6PCQ0"/>
<dbReference type="EMBL" id="DF974252">
    <property type="protein sequence ID" value="GAU46785.1"/>
    <property type="molecule type" value="Genomic_DNA"/>
</dbReference>
<dbReference type="Gene3D" id="3.40.50.10140">
    <property type="entry name" value="Toll/interleukin-1 receptor homology (TIR) domain"/>
    <property type="match status" value="1"/>
</dbReference>
<dbReference type="Pfam" id="PF01582">
    <property type="entry name" value="TIR"/>
    <property type="match status" value="1"/>
</dbReference>
<protein>
    <recommendedName>
        <fullName evidence="2">TIR domain-containing protein</fullName>
    </recommendedName>
</protein>
<evidence type="ECO:0000313" key="3">
    <source>
        <dbReference type="EMBL" id="GAU46785.1"/>
    </source>
</evidence>
<gene>
    <name evidence="3" type="ORF">TSUD_351840</name>
</gene>
<organism evidence="3 4">
    <name type="scientific">Trifolium subterraneum</name>
    <name type="common">Subterranean clover</name>
    <dbReference type="NCBI Taxonomy" id="3900"/>
    <lineage>
        <taxon>Eukaryota</taxon>
        <taxon>Viridiplantae</taxon>
        <taxon>Streptophyta</taxon>
        <taxon>Embryophyta</taxon>
        <taxon>Tracheophyta</taxon>
        <taxon>Spermatophyta</taxon>
        <taxon>Magnoliopsida</taxon>
        <taxon>eudicotyledons</taxon>
        <taxon>Gunneridae</taxon>
        <taxon>Pentapetalae</taxon>
        <taxon>rosids</taxon>
        <taxon>fabids</taxon>
        <taxon>Fabales</taxon>
        <taxon>Fabaceae</taxon>
        <taxon>Papilionoideae</taxon>
        <taxon>50 kb inversion clade</taxon>
        <taxon>NPAAA clade</taxon>
        <taxon>Hologalegina</taxon>
        <taxon>IRL clade</taxon>
        <taxon>Trifolieae</taxon>
        <taxon>Trifolium</taxon>
    </lineage>
</organism>
<name>A0A2Z6PCQ0_TRISU</name>
<keyword evidence="1" id="KW-0520">NAD</keyword>
<dbReference type="GO" id="GO:0007165">
    <property type="term" value="P:signal transduction"/>
    <property type="evidence" value="ECO:0007669"/>
    <property type="project" value="InterPro"/>
</dbReference>
<dbReference type="PANTHER" id="PTHR32009:SF152">
    <property type="entry name" value="NEUTRAL_ALKALINE INVERTASE"/>
    <property type="match status" value="1"/>
</dbReference>
<dbReference type="InterPro" id="IPR000157">
    <property type="entry name" value="TIR_dom"/>
</dbReference>
<dbReference type="SUPFAM" id="SSF52200">
    <property type="entry name" value="Toll/Interleukin receptor TIR domain"/>
    <property type="match status" value="1"/>
</dbReference>
<evidence type="ECO:0000256" key="1">
    <source>
        <dbReference type="ARBA" id="ARBA00023027"/>
    </source>
</evidence>
<dbReference type="PROSITE" id="PS50104">
    <property type="entry name" value="TIR"/>
    <property type="match status" value="1"/>
</dbReference>
<sequence length="159" mass="18191">MAPSSSASTTKPQWTYDVFINFRGKDTRGNFVSHLYAALSNAGINTFLDNEELRKGEELEPELLRAIHGSRIAIVVFSENYVRSSWCLNELIQIMECRENMKQVVMPVFYNITPSDIRQYARQTFGEPFKMVTNKLDKLKCVALGSASYLAGWDMSNYR</sequence>
<dbReference type="InterPro" id="IPR035897">
    <property type="entry name" value="Toll_tir_struct_dom_sf"/>
</dbReference>
<dbReference type="FunFam" id="3.40.50.10140:FF:000007">
    <property type="entry name" value="Disease resistance protein (TIR-NBS-LRR class)"/>
    <property type="match status" value="1"/>
</dbReference>
<reference evidence="4" key="1">
    <citation type="journal article" date="2017" name="Front. Plant Sci.">
        <title>Climate Clever Clovers: New Paradigm to Reduce the Environmental Footprint of Ruminants by Breeding Low Methanogenic Forages Utilizing Haplotype Variation.</title>
        <authorList>
            <person name="Kaur P."/>
            <person name="Appels R."/>
            <person name="Bayer P.E."/>
            <person name="Keeble-Gagnere G."/>
            <person name="Wang J."/>
            <person name="Hirakawa H."/>
            <person name="Shirasawa K."/>
            <person name="Vercoe P."/>
            <person name="Stefanova K."/>
            <person name="Durmic Z."/>
            <person name="Nichols P."/>
            <person name="Revell C."/>
            <person name="Isobe S.N."/>
            <person name="Edwards D."/>
            <person name="Erskine W."/>
        </authorList>
    </citation>
    <scope>NUCLEOTIDE SEQUENCE [LARGE SCALE GENOMIC DNA]</scope>
    <source>
        <strain evidence="4">cv. Daliak</strain>
    </source>
</reference>
<proteinExistence type="predicted"/>
<dbReference type="PANTHER" id="PTHR32009">
    <property type="entry name" value="TMV RESISTANCE PROTEIN N-LIKE"/>
    <property type="match status" value="1"/>
</dbReference>